<dbReference type="Pfam" id="PF15436">
    <property type="entry name" value="PGBA_N"/>
    <property type="match status" value="1"/>
</dbReference>
<organism evidence="2">
    <name type="scientific">hydrothermal vent metagenome</name>
    <dbReference type="NCBI Taxonomy" id="652676"/>
    <lineage>
        <taxon>unclassified sequences</taxon>
        <taxon>metagenomes</taxon>
        <taxon>ecological metagenomes</taxon>
    </lineage>
</organism>
<reference evidence="2" key="1">
    <citation type="submission" date="2016-10" db="EMBL/GenBank/DDBJ databases">
        <authorList>
            <person name="de Groot N.N."/>
        </authorList>
    </citation>
    <scope>NUCLEOTIDE SEQUENCE</scope>
</reference>
<feature type="domain" description="Plasminogen-binding protein PgbA N-terminal" evidence="1">
    <location>
        <begin position="23"/>
        <end position="221"/>
    </location>
</feature>
<accession>A0A1W1BUG4</accession>
<gene>
    <name evidence="2" type="ORF">MNB_SV-8-913</name>
</gene>
<evidence type="ECO:0000313" key="2">
    <source>
        <dbReference type="EMBL" id="SFV57125.1"/>
    </source>
</evidence>
<proteinExistence type="predicted"/>
<dbReference type="AlphaFoldDB" id="A0A1W1BUG4"/>
<dbReference type="InterPro" id="IPR029276">
    <property type="entry name" value="PgbA_N"/>
</dbReference>
<name>A0A1W1BUG4_9ZZZZ</name>
<dbReference type="EMBL" id="FPHD01000043">
    <property type="protein sequence ID" value="SFV57125.1"/>
    <property type="molecule type" value="Genomic_DNA"/>
</dbReference>
<sequence length="227" mass="24635">MRKIALITLLALPLFAGFFPSTVQTSVSAVGKKSVSLSSALPVNGMSGIIVHNYGNELEAIISYLTQTSSEGTAKLLKTDIIHHDELPTIKTAVSPGDKVIGGYLYNNVLLLAPDADTYAKITASNSKKWIHPDLYALFLSEEGEATPTKENLAAFAKAHQVGLIYIVKNGSAVLLDPISGNIVGQKTMTDLPAKAQYPFYMRFDEIQTGWFSKSGKGDYYKTMEKI</sequence>
<evidence type="ECO:0000259" key="1">
    <source>
        <dbReference type="Pfam" id="PF15436"/>
    </source>
</evidence>
<protein>
    <recommendedName>
        <fullName evidence="1">Plasminogen-binding protein PgbA N-terminal domain-containing protein</fullName>
    </recommendedName>
</protein>